<proteinExistence type="predicted"/>
<dbReference type="InterPro" id="IPR046239">
    <property type="entry name" value="DUF6272"/>
</dbReference>
<reference evidence="2" key="1">
    <citation type="submission" date="2016-10" db="EMBL/GenBank/DDBJ databases">
        <authorList>
            <person name="Varghese N."/>
            <person name="Submissions S."/>
        </authorList>
    </citation>
    <scope>NUCLEOTIDE SEQUENCE [LARGE SCALE GENOMIC DNA]</scope>
    <source>
        <strain evidence="2">DSM 241</strain>
    </source>
</reference>
<name>A0A1H7P6B3_9GAMM</name>
<dbReference type="AlphaFoldDB" id="A0A1H7P6B3"/>
<keyword evidence="2" id="KW-1185">Reference proteome</keyword>
<dbReference type="RefSeq" id="WP_177169942.1">
    <property type="nucleotide sequence ID" value="NZ_FOAA01000013.1"/>
</dbReference>
<accession>A0A1H7P6B3</accession>
<dbReference type="Proteomes" id="UP000199256">
    <property type="component" value="Unassembled WGS sequence"/>
</dbReference>
<dbReference type="STRING" id="1396821.SAMN05444515_11360"/>
<dbReference type="Pfam" id="PF19788">
    <property type="entry name" value="DUF6272"/>
    <property type="match status" value="1"/>
</dbReference>
<organism evidence="1 2">
    <name type="scientific">Ectothiorhodospira marina</name>
    <dbReference type="NCBI Taxonomy" id="1396821"/>
    <lineage>
        <taxon>Bacteria</taxon>
        <taxon>Pseudomonadati</taxon>
        <taxon>Pseudomonadota</taxon>
        <taxon>Gammaproteobacteria</taxon>
        <taxon>Chromatiales</taxon>
        <taxon>Ectothiorhodospiraceae</taxon>
        <taxon>Ectothiorhodospira</taxon>
    </lineage>
</organism>
<evidence type="ECO:0000313" key="2">
    <source>
        <dbReference type="Proteomes" id="UP000199256"/>
    </source>
</evidence>
<gene>
    <name evidence="1" type="ORF">SAMN05444515_11360</name>
</gene>
<evidence type="ECO:0000313" key="1">
    <source>
        <dbReference type="EMBL" id="SEL31139.1"/>
    </source>
</evidence>
<dbReference type="EMBL" id="FOAA01000013">
    <property type="protein sequence ID" value="SEL31139.1"/>
    <property type="molecule type" value="Genomic_DNA"/>
</dbReference>
<dbReference type="NCBIfam" id="NF038262">
    <property type="entry name" value="SiaB_fam_kinase"/>
    <property type="match status" value="1"/>
</dbReference>
<protein>
    <submittedName>
        <fullName evidence="1">Uncharacterized protein</fullName>
    </submittedName>
</protein>
<sequence length="188" mass="20964">MNQALCICTNKPQECARQNGDLIFYYVGDFSQNIIHAIGDAVKLRLEASETPGSTRRKLFSIFIEMAQNIIHYSSDPLQANDASAGEIRAGSVCICRSGEQFQIICKNPVTRDWADQLQQTLSALREMSREEIKRSYRQQLRADEPPANSKGAGLGLLTIARDSAAPIDYEIGEHPFGHMTLTLRAYL</sequence>